<dbReference type="InterPro" id="IPR027417">
    <property type="entry name" value="P-loop_NTPase"/>
</dbReference>
<dbReference type="SUPFAM" id="SSF52540">
    <property type="entry name" value="P-loop containing nucleoside triphosphate hydrolases"/>
    <property type="match status" value="2"/>
</dbReference>
<evidence type="ECO:0000256" key="6">
    <source>
        <dbReference type="ARBA" id="ARBA00022801"/>
    </source>
</evidence>
<dbReference type="InterPro" id="IPR014774">
    <property type="entry name" value="KaiC-like_dom"/>
</dbReference>
<accession>A0ABD5UZY8</accession>
<evidence type="ECO:0000313" key="9">
    <source>
        <dbReference type="Proteomes" id="UP001596296"/>
    </source>
</evidence>
<dbReference type="GO" id="GO:0016787">
    <property type="term" value="F:hydrolase activity"/>
    <property type="evidence" value="ECO:0007669"/>
    <property type="project" value="UniProtKB-KW"/>
</dbReference>
<dbReference type="GO" id="GO:0004674">
    <property type="term" value="F:protein serine/threonine kinase activity"/>
    <property type="evidence" value="ECO:0007669"/>
    <property type="project" value="UniProtKB-EC"/>
</dbReference>
<reference evidence="8 9" key="1">
    <citation type="journal article" date="2019" name="Int. J. Syst. Evol. Microbiol.">
        <title>The Global Catalogue of Microorganisms (GCM) 10K type strain sequencing project: providing services to taxonomists for standard genome sequencing and annotation.</title>
        <authorList>
            <consortium name="The Broad Institute Genomics Platform"/>
            <consortium name="The Broad Institute Genome Sequencing Center for Infectious Disease"/>
            <person name="Wu L."/>
            <person name="Ma J."/>
        </authorList>
    </citation>
    <scope>NUCLEOTIDE SEQUENCE [LARGE SCALE GENOMIC DNA]</scope>
    <source>
        <strain evidence="8 9">SKJ47</strain>
    </source>
</reference>
<proteinExistence type="predicted"/>
<evidence type="ECO:0000256" key="2">
    <source>
        <dbReference type="ARBA" id="ARBA00022553"/>
    </source>
</evidence>
<evidence type="ECO:0000256" key="3">
    <source>
        <dbReference type="ARBA" id="ARBA00022679"/>
    </source>
</evidence>
<dbReference type="PANTHER" id="PTHR42926:SF1">
    <property type="entry name" value="CIRCADIAN CLOCK OSCILLATOR PROTEIN KAIC 1"/>
    <property type="match status" value="1"/>
</dbReference>
<dbReference type="EMBL" id="JBHSXL010000006">
    <property type="protein sequence ID" value="MFC6892541.1"/>
    <property type="molecule type" value="Genomic_DNA"/>
</dbReference>
<dbReference type="InterPro" id="IPR051347">
    <property type="entry name" value="Circadian_clock_KaiC-rel"/>
</dbReference>
<keyword evidence="3" id="KW-0808">Transferase</keyword>
<sequence length="500" mass="54727">MSASSRVETGIDGLDRVLSGGLRTGRSYMLRGGPGTGKTILGLHFLTSGAEADESTLFVNFEEPTDRLRENASSLGFDLSDVEFLDLTPDDDAFTEERTYGLFGPEETEAGRVAEEIEDAVDRTDPDRVFVDPLTQFRQLVSDDRAFRREATAFMQYLTDAGATVLFTTQSTPNRSVDDLEYLCDGSVRLSYAETGRTIEVTKFRGSDFQSGAHTVRITDEGMCVYPRLAPEIHSREFTAETVSSGVSELDALLSGGIERGTVSVISGPSGVGKTTTGSHFMKEAAARGERSAIYMFEESMATFLHRSRSIGVPIDEMIDEGSLAIEEIEPLSVSPDEFAAQVRTEVEERDARVVMLDGISGYRLSLRGESDDLVRELHALCRYLRNMGVTVILVDDVGTVTGEFTPTSSKISYLADNILFLRYIEVSGELRKAAGVLKKRASDFERTLREFEITNDGLVLGEPLSGLRGILTGTPEFVHEERTGTVGETDVDAEGNRPT</sequence>
<keyword evidence="6" id="KW-0378">Hydrolase</keyword>
<feature type="domain" description="KaiC" evidence="7">
    <location>
        <begin position="5"/>
        <end position="239"/>
    </location>
</feature>
<dbReference type="SMART" id="SM00382">
    <property type="entry name" value="AAA"/>
    <property type="match status" value="2"/>
</dbReference>
<dbReference type="InterPro" id="IPR003593">
    <property type="entry name" value="AAA+_ATPase"/>
</dbReference>
<keyword evidence="2" id="KW-0597">Phosphoprotein</keyword>
<dbReference type="InterPro" id="IPR010624">
    <property type="entry name" value="KaiC_dom"/>
</dbReference>
<evidence type="ECO:0000256" key="4">
    <source>
        <dbReference type="ARBA" id="ARBA00022737"/>
    </source>
</evidence>
<keyword evidence="5" id="KW-0418">Kinase</keyword>
<dbReference type="PRINTS" id="PR01874">
    <property type="entry name" value="DNAREPAIRADA"/>
</dbReference>
<dbReference type="PANTHER" id="PTHR42926">
    <property type="match status" value="1"/>
</dbReference>
<comment type="caution">
    <text evidence="8">The sequence shown here is derived from an EMBL/GenBank/DDBJ whole genome shotgun (WGS) entry which is preliminary data.</text>
</comment>
<feature type="domain" description="KaiC" evidence="7">
    <location>
        <begin position="241"/>
        <end position="475"/>
    </location>
</feature>
<dbReference type="InterPro" id="IPR030665">
    <property type="entry name" value="KaiC"/>
</dbReference>
<dbReference type="PROSITE" id="PS51146">
    <property type="entry name" value="KAIC"/>
    <property type="match status" value="2"/>
</dbReference>
<dbReference type="Gene3D" id="3.40.50.300">
    <property type="entry name" value="P-loop containing nucleotide triphosphate hydrolases"/>
    <property type="match status" value="2"/>
</dbReference>
<evidence type="ECO:0000256" key="1">
    <source>
        <dbReference type="ARBA" id="ARBA00012513"/>
    </source>
</evidence>
<keyword evidence="9" id="KW-1185">Reference proteome</keyword>
<dbReference type="PIRSF" id="PIRSF039117">
    <property type="entry name" value="KaiC"/>
    <property type="match status" value="1"/>
</dbReference>
<gene>
    <name evidence="8" type="ORF">ACFQE9_07960</name>
</gene>
<dbReference type="EC" id="2.7.11.1" evidence="1"/>
<evidence type="ECO:0000256" key="5">
    <source>
        <dbReference type="ARBA" id="ARBA00022777"/>
    </source>
</evidence>
<evidence type="ECO:0000313" key="8">
    <source>
        <dbReference type="EMBL" id="MFC6892541.1"/>
    </source>
</evidence>
<dbReference type="RefSeq" id="WP_379742910.1">
    <property type="nucleotide sequence ID" value="NZ_JBHSVN010000001.1"/>
</dbReference>
<organism evidence="8 9">
    <name type="scientific">Halopenitus salinus</name>
    <dbReference type="NCBI Taxonomy" id="1198295"/>
    <lineage>
        <taxon>Archaea</taxon>
        <taxon>Methanobacteriati</taxon>
        <taxon>Methanobacteriota</taxon>
        <taxon>Stenosarchaea group</taxon>
        <taxon>Halobacteria</taxon>
        <taxon>Halobacteriales</taxon>
        <taxon>Haloferacaceae</taxon>
        <taxon>Halopenitus</taxon>
    </lineage>
</organism>
<dbReference type="Pfam" id="PF06745">
    <property type="entry name" value="ATPase"/>
    <property type="match status" value="2"/>
</dbReference>
<name>A0ABD5UZY8_9EURY</name>
<protein>
    <recommendedName>
        <fullName evidence="1">non-specific serine/threonine protein kinase</fullName>
        <ecNumber evidence="1">2.7.11.1</ecNumber>
    </recommendedName>
</protein>
<dbReference type="AlphaFoldDB" id="A0ABD5UZY8"/>
<keyword evidence="4" id="KW-0677">Repeat</keyword>
<dbReference type="Proteomes" id="UP001596296">
    <property type="component" value="Unassembled WGS sequence"/>
</dbReference>
<evidence type="ECO:0000259" key="7">
    <source>
        <dbReference type="PROSITE" id="PS51146"/>
    </source>
</evidence>